<evidence type="ECO:0000256" key="5">
    <source>
        <dbReference type="ARBA" id="ARBA00022645"/>
    </source>
</evidence>
<keyword evidence="6" id="KW-0645">Protease</keyword>
<dbReference type="GO" id="GO:0008658">
    <property type="term" value="F:penicillin binding"/>
    <property type="evidence" value="ECO:0007669"/>
    <property type="project" value="InterPro"/>
</dbReference>
<dbReference type="NCBIfam" id="TIGR03423">
    <property type="entry name" value="pbp2_mrdA"/>
    <property type="match status" value="1"/>
</dbReference>
<evidence type="ECO:0000256" key="2">
    <source>
        <dbReference type="ARBA" id="ARBA00004236"/>
    </source>
</evidence>
<dbReference type="Proteomes" id="UP000063964">
    <property type="component" value="Chromosome"/>
</dbReference>
<dbReference type="GO" id="GO:0009252">
    <property type="term" value="P:peptidoglycan biosynthetic process"/>
    <property type="evidence" value="ECO:0007669"/>
    <property type="project" value="UniProtKB-KW"/>
</dbReference>
<keyword evidence="7 14" id="KW-0812">Transmembrane</keyword>
<dbReference type="GO" id="GO:0005886">
    <property type="term" value="C:plasma membrane"/>
    <property type="evidence" value="ECO:0007669"/>
    <property type="project" value="UniProtKB-SubCell"/>
</dbReference>
<feature type="domain" description="Penicillin-binding protein dimerisation" evidence="16">
    <location>
        <begin position="61"/>
        <end position="227"/>
    </location>
</feature>
<organism evidence="17 18">
    <name type="scientific">Desulfomicrobium orale DSM 12838</name>
    <dbReference type="NCBI Taxonomy" id="888061"/>
    <lineage>
        <taxon>Bacteria</taxon>
        <taxon>Pseudomonadati</taxon>
        <taxon>Thermodesulfobacteriota</taxon>
        <taxon>Desulfovibrionia</taxon>
        <taxon>Desulfovibrionales</taxon>
        <taxon>Desulfomicrobiaceae</taxon>
        <taxon>Desulfomicrobium</taxon>
    </lineage>
</organism>
<comment type="subcellular location">
    <subcellularLocation>
        <location evidence="2">Cell membrane</location>
    </subcellularLocation>
    <subcellularLocation>
        <location evidence="1">Membrane</location>
        <topology evidence="1">Single-pass membrane protein</topology>
    </subcellularLocation>
</comment>
<dbReference type="PANTHER" id="PTHR30627">
    <property type="entry name" value="PEPTIDOGLYCAN D,D-TRANSPEPTIDASE"/>
    <property type="match status" value="1"/>
</dbReference>
<evidence type="ECO:0000256" key="3">
    <source>
        <dbReference type="ARBA" id="ARBA00022475"/>
    </source>
</evidence>
<evidence type="ECO:0000259" key="15">
    <source>
        <dbReference type="Pfam" id="PF00905"/>
    </source>
</evidence>
<evidence type="ECO:0000256" key="4">
    <source>
        <dbReference type="ARBA" id="ARBA00022519"/>
    </source>
</evidence>
<feature type="transmembrane region" description="Helical" evidence="14">
    <location>
        <begin position="12"/>
        <end position="36"/>
    </location>
</feature>
<keyword evidence="4" id="KW-0997">Cell inner membrane</keyword>
<proteinExistence type="predicted"/>
<keyword evidence="10" id="KW-0573">Peptidoglycan synthesis</keyword>
<keyword evidence="9" id="KW-0133">Cell shape</keyword>
<reference evidence="18" key="1">
    <citation type="submission" date="2016-02" db="EMBL/GenBank/DDBJ databases">
        <authorList>
            <person name="Holder M.E."/>
            <person name="Ajami N.J."/>
            <person name="Petrosino J.F."/>
        </authorList>
    </citation>
    <scope>NUCLEOTIDE SEQUENCE [LARGE SCALE GENOMIC DNA]</scope>
    <source>
        <strain evidence="18">DSM 12838</strain>
    </source>
</reference>
<protein>
    <submittedName>
        <fullName evidence="17">Penicillin-binding protein 2</fullName>
    </submittedName>
</protein>
<dbReference type="Pfam" id="PF03717">
    <property type="entry name" value="PBP_dimer"/>
    <property type="match status" value="1"/>
</dbReference>
<evidence type="ECO:0000313" key="18">
    <source>
        <dbReference type="Proteomes" id="UP000063964"/>
    </source>
</evidence>
<dbReference type="Gene3D" id="3.30.1390.30">
    <property type="entry name" value="Penicillin-binding protein 2a, domain 3"/>
    <property type="match status" value="1"/>
</dbReference>
<evidence type="ECO:0000256" key="8">
    <source>
        <dbReference type="ARBA" id="ARBA00022801"/>
    </source>
</evidence>
<gene>
    <name evidence="17" type="ORF">AXF15_04235</name>
</gene>
<dbReference type="GO" id="GO:0071972">
    <property type="term" value="F:peptidoglycan L,D-transpeptidase activity"/>
    <property type="evidence" value="ECO:0007669"/>
    <property type="project" value="TreeGrafter"/>
</dbReference>
<evidence type="ECO:0000256" key="7">
    <source>
        <dbReference type="ARBA" id="ARBA00022692"/>
    </source>
</evidence>
<evidence type="ECO:0000256" key="10">
    <source>
        <dbReference type="ARBA" id="ARBA00022984"/>
    </source>
</evidence>
<dbReference type="PANTHER" id="PTHR30627:SF2">
    <property type="entry name" value="PEPTIDOGLYCAN D,D-TRANSPEPTIDASE MRDA"/>
    <property type="match status" value="1"/>
</dbReference>
<accession>A0A0X8JSE2</accession>
<dbReference type="GO" id="GO:0071555">
    <property type="term" value="P:cell wall organization"/>
    <property type="evidence" value="ECO:0007669"/>
    <property type="project" value="UniProtKB-KW"/>
</dbReference>
<keyword evidence="8" id="KW-0378">Hydrolase</keyword>
<keyword evidence="3" id="KW-1003">Cell membrane</keyword>
<feature type="domain" description="Penicillin-binding protein transpeptidase" evidence="15">
    <location>
        <begin position="261"/>
        <end position="587"/>
    </location>
</feature>
<dbReference type="InterPro" id="IPR036138">
    <property type="entry name" value="PBP_dimer_sf"/>
</dbReference>
<dbReference type="Pfam" id="PF00905">
    <property type="entry name" value="Transpeptidase"/>
    <property type="match status" value="1"/>
</dbReference>
<dbReference type="GO" id="GO:0006508">
    <property type="term" value="P:proteolysis"/>
    <property type="evidence" value="ECO:0007669"/>
    <property type="project" value="UniProtKB-KW"/>
</dbReference>
<dbReference type="STRING" id="888061.AXF15_04235"/>
<keyword evidence="12 14" id="KW-0472">Membrane</keyword>
<name>A0A0X8JSE2_9BACT</name>
<keyword evidence="5" id="KW-0121">Carboxypeptidase</keyword>
<evidence type="ECO:0000256" key="13">
    <source>
        <dbReference type="ARBA" id="ARBA00023316"/>
    </source>
</evidence>
<dbReference type="InterPro" id="IPR001460">
    <property type="entry name" value="PCN-bd_Tpept"/>
</dbReference>
<dbReference type="EMBL" id="CP014230">
    <property type="protein sequence ID" value="AMD94001.1"/>
    <property type="molecule type" value="Genomic_DNA"/>
</dbReference>
<dbReference type="InterPro" id="IPR017790">
    <property type="entry name" value="Penicillin-binding_protein_2"/>
</dbReference>
<evidence type="ECO:0000256" key="6">
    <source>
        <dbReference type="ARBA" id="ARBA00022670"/>
    </source>
</evidence>
<dbReference type="RefSeq" id="WP_066608660.1">
    <property type="nucleotide sequence ID" value="NZ_CP014230.1"/>
</dbReference>
<dbReference type="KEGG" id="doa:AXF15_04235"/>
<sequence length="602" mass="66597">MGTFDPPERPPIFSGPLFLLILIAGLFCVFGIRLWYLQVYKTEFYQSRAQQNRTRQSTLFSPRGIIHDRDGVLLAENAPAYALALVREECPDIPGTLDQICRWTGIPREDLQKAFEIGRKRVKHFDEQVIVPNIPFDLVAVVEAHLQDWPGLSIVVRPKRYYAHGKTLAHLLGYVARANEEELANDPDLQLGDDVGKQGIELVLERRLRGTKGLEEFEVDASGRVLSSRIVSQPVMGEDLTLSVSLRLQEAATRALEGKAGAIVVMDAGTGQILAQVSLPTYDPNEFVVGISHSKWKELLDDPLHPLQNRPIQSAYPPGSVFKLVVGALGLDSGLMTHRSTVFCPGKYTLGNRDFRCWRWGGHGITDFRKSLVESCDVYYYQVGERLGVSAIGDYAMRCGFGEKTGVELPHERSGNIPTPEWKFKRFGERWQKGETLNFSIGQGHTLATPLQVAKFVSALVNGGTLLRPTLLLADKPDVAGTLPMSPATRKQTVDAMVATVEDPKGTARMLRRPGIRVGGKTGTSQVVKLLDKYAKKKTREIPYKYRDHAWMAAFAEKDDKRYAIVAMIEHGGQGGAEAGPVVGAVIDALFPPEFPEPAEES</sequence>
<dbReference type="SUPFAM" id="SSF56519">
    <property type="entry name" value="Penicillin binding protein dimerisation domain"/>
    <property type="match status" value="1"/>
</dbReference>
<dbReference type="GO" id="GO:0008360">
    <property type="term" value="P:regulation of cell shape"/>
    <property type="evidence" value="ECO:0007669"/>
    <property type="project" value="UniProtKB-KW"/>
</dbReference>
<evidence type="ECO:0000259" key="16">
    <source>
        <dbReference type="Pfam" id="PF03717"/>
    </source>
</evidence>
<evidence type="ECO:0000313" key="17">
    <source>
        <dbReference type="EMBL" id="AMD94001.1"/>
    </source>
</evidence>
<evidence type="ECO:0000256" key="14">
    <source>
        <dbReference type="SAM" id="Phobius"/>
    </source>
</evidence>
<dbReference type="Gene3D" id="3.40.710.10">
    <property type="entry name" value="DD-peptidase/beta-lactamase superfamily"/>
    <property type="match status" value="1"/>
</dbReference>
<keyword evidence="13" id="KW-0961">Cell wall biogenesis/degradation</keyword>
<dbReference type="AlphaFoldDB" id="A0A0X8JSE2"/>
<keyword evidence="18" id="KW-1185">Reference proteome</keyword>
<evidence type="ECO:0000256" key="9">
    <source>
        <dbReference type="ARBA" id="ARBA00022960"/>
    </source>
</evidence>
<dbReference type="InterPro" id="IPR050515">
    <property type="entry name" value="Beta-lactam/transpept"/>
</dbReference>
<evidence type="ECO:0000256" key="12">
    <source>
        <dbReference type="ARBA" id="ARBA00023136"/>
    </source>
</evidence>
<evidence type="ECO:0000256" key="11">
    <source>
        <dbReference type="ARBA" id="ARBA00022989"/>
    </source>
</evidence>
<dbReference type="InterPro" id="IPR005311">
    <property type="entry name" value="PBP_dimer"/>
</dbReference>
<keyword evidence="11 14" id="KW-1133">Transmembrane helix</keyword>
<dbReference type="Gene3D" id="3.90.1310.10">
    <property type="entry name" value="Penicillin-binding protein 2a (Domain 2)"/>
    <property type="match status" value="1"/>
</dbReference>
<dbReference type="SUPFAM" id="SSF56601">
    <property type="entry name" value="beta-lactamase/transpeptidase-like"/>
    <property type="match status" value="1"/>
</dbReference>
<dbReference type="GO" id="GO:0009002">
    <property type="term" value="F:serine-type D-Ala-D-Ala carboxypeptidase activity"/>
    <property type="evidence" value="ECO:0007669"/>
    <property type="project" value="InterPro"/>
</dbReference>
<evidence type="ECO:0000256" key="1">
    <source>
        <dbReference type="ARBA" id="ARBA00004167"/>
    </source>
</evidence>
<dbReference type="InterPro" id="IPR012338">
    <property type="entry name" value="Beta-lactam/transpept-like"/>
</dbReference>